<dbReference type="InterPro" id="IPR035897">
    <property type="entry name" value="Toll_tir_struct_dom_sf"/>
</dbReference>
<gene>
    <name evidence="2" type="ORF">MAR_016051</name>
</gene>
<organism evidence="2 3">
    <name type="scientific">Mya arenaria</name>
    <name type="common">Soft-shell clam</name>
    <dbReference type="NCBI Taxonomy" id="6604"/>
    <lineage>
        <taxon>Eukaryota</taxon>
        <taxon>Metazoa</taxon>
        <taxon>Spiralia</taxon>
        <taxon>Lophotrochozoa</taxon>
        <taxon>Mollusca</taxon>
        <taxon>Bivalvia</taxon>
        <taxon>Autobranchia</taxon>
        <taxon>Heteroconchia</taxon>
        <taxon>Euheterodonta</taxon>
        <taxon>Imparidentia</taxon>
        <taxon>Neoheterodontei</taxon>
        <taxon>Myida</taxon>
        <taxon>Myoidea</taxon>
        <taxon>Myidae</taxon>
        <taxon>Mya</taxon>
    </lineage>
</organism>
<dbReference type="EMBL" id="CP111023">
    <property type="protein sequence ID" value="WAR22077.1"/>
    <property type="molecule type" value="Genomic_DNA"/>
</dbReference>
<feature type="compositionally biased region" description="Polar residues" evidence="1">
    <location>
        <begin position="19"/>
        <end position="33"/>
    </location>
</feature>
<evidence type="ECO:0000313" key="3">
    <source>
        <dbReference type="Proteomes" id="UP001164746"/>
    </source>
</evidence>
<evidence type="ECO:0000256" key="1">
    <source>
        <dbReference type="SAM" id="MobiDB-lite"/>
    </source>
</evidence>
<accession>A0ABY7FM03</accession>
<feature type="region of interest" description="Disordered" evidence="1">
    <location>
        <begin position="1"/>
        <end position="33"/>
    </location>
</feature>
<protein>
    <submittedName>
        <fullName evidence="2">Uncharacterized protein</fullName>
    </submittedName>
</protein>
<evidence type="ECO:0000313" key="2">
    <source>
        <dbReference type="EMBL" id="WAR22077.1"/>
    </source>
</evidence>
<name>A0ABY7FM03_MYAAR</name>
<reference evidence="2" key="1">
    <citation type="submission" date="2022-11" db="EMBL/GenBank/DDBJ databases">
        <title>Centuries of genome instability and evolution in soft-shell clam transmissible cancer (bioRxiv).</title>
        <authorList>
            <person name="Hart S.F.M."/>
            <person name="Yonemitsu M.A."/>
            <person name="Giersch R.M."/>
            <person name="Beal B.F."/>
            <person name="Arriagada G."/>
            <person name="Davis B.W."/>
            <person name="Ostrander E.A."/>
            <person name="Goff S.P."/>
            <person name="Metzger M.J."/>
        </authorList>
    </citation>
    <scope>NUCLEOTIDE SEQUENCE</scope>
    <source>
        <strain evidence="2">MELC-2E11</strain>
        <tissue evidence="2">Siphon/mantle</tissue>
    </source>
</reference>
<dbReference type="Gene3D" id="3.40.50.10140">
    <property type="entry name" value="Toll/interleukin-1 receptor homology (TIR) domain"/>
    <property type="match status" value="1"/>
</dbReference>
<dbReference type="Proteomes" id="UP001164746">
    <property type="component" value="Chromosome 12"/>
</dbReference>
<sequence>MNKYPERKNKNATPRKSKSFSTLSTIPGCQTQNGERQLPSVVKCESGEETSSKLVAMSLSNDCLSPDVEEDCSDSLLRRVPSGVPTANIAERCSSSDLEHDCLHDDDAYLRTDASLEIQSNVMRSLLAEEEFDIVKEIHEEGTKVKEKLTKELSEEGDRIKSSIQTTERAACQYLVRGELNRKSNEKSRDVGRADLIILHTEKDLRVANDLMADLAALQPDINQDLFSNIDHGRTGMGSLDTIHERYGCIGILVTPNLDEDELTMFQVEGLMTFGLENGKDTAHRVVPFWYMEKRECKTVCLRAIKGLDYSNFTSDKRQFSSSFKTLIKNIRKQYS</sequence>
<keyword evidence="3" id="KW-1185">Reference proteome</keyword>
<proteinExistence type="predicted"/>